<organism evidence="1">
    <name type="scientific">Mycobacterium riyadhense</name>
    <dbReference type="NCBI Taxonomy" id="486698"/>
    <lineage>
        <taxon>Bacteria</taxon>
        <taxon>Bacillati</taxon>
        <taxon>Actinomycetota</taxon>
        <taxon>Actinomycetes</taxon>
        <taxon>Mycobacteriales</taxon>
        <taxon>Mycobacteriaceae</taxon>
        <taxon>Mycobacterium</taxon>
    </lineage>
</organism>
<proteinExistence type="predicted"/>
<sequence>MSTDPRVSLRAGDSAMRMLRHIASLNAWLRKVFHDNAARLFDLPER</sequence>
<reference evidence="1" key="1">
    <citation type="submission" date="2019-05" db="EMBL/GenBank/DDBJ databases">
        <authorList>
            <person name="Naeem R."/>
            <person name="Antony C."/>
            <person name="Guan Q."/>
        </authorList>
    </citation>
    <scope>NUCLEOTIDE SEQUENCE</scope>
    <source>
        <strain evidence="1">2</strain>
    </source>
</reference>
<evidence type="ECO:0000313" key="1">
    <source>
        <dbReference type="EMBL" id="VTP00053.1"/>
    </source>
</evidence>
<accession>A0A653ERU7</accession>
<dbReference type="EMBL" id="LR589098">
    <property type="protein sequence ID" value="VTP00053.1"/>
    <property type="molecule type" value="Genomic_DNA"/>
</dbReference>
<dbReference type="AlphaFoldDB" id="A0A653ERU7"/>
<name>A0A653ERU7_9MYCO</name>
<protein>
    <submittedName>
        <fullName evidence="1">Uncharacterized protein</fullName>
    </submittedName>
</protein>
<gene>
    <name evidence="1" type="ORF">BIN_B_03304</name>
</gene>